<evidence type="ECO:0008006" key="4">
    <source>
        <dbReference type="Google" id="ProtNLM"/>
    </source>
</evidence>
<proteinExistence type="predicted"/>
<sequence>MANEHNLKPVRSKREARERGRNGGIKSGATRRRKAALRDTMNKLLTMQVEVDGLSDILRADGGESTYEEVITMAMIQQAMLGDVKAYQAIMKTVGQTDKSAEDLEEQKIRTDRAKRARDQEVGDTDSQDDNIQSFLKAMRPTAEDLQGLFEEDEENAEAEEETGEI</sequence>
<feature type="region of interest" description="Disordered" evidence="1">
    <location>
        <begin position="96"/>
        <end position="166"/>
    </location>
</feature>
<accession>A0A845KJC8</accession>
<gene>
    <name evidence="2" type="ORF">GT565_00910</name>
</gene>
<feature type="region of interest" description="Disordered" evidence="1">
    <location>
        <begin position="1"/>
        <end position="33"/>
    </location>
</feature>
<dbReference type="EMBL" id="WWSB01000001">
    <property type="protein sequence ID" value="MZK16702.1"/>
    <property type="molecule type" value="Genomic_DNA"/>
</dbReference>
<name>A0A845KJC8_9FIRM</name>
<protein>
    <recommendedName>
        <fullName evidence="4">Stress-induced protein</fullName>
    </recommendedName>
</protein>
<organism evidence="2 3">
    <name type="scientific">Dorea longicatena</name>
    <dbReference type="NCBI Taxonomy" id="88431"/>
    <lineage>
        <taxon>Bacteria</taxon>
        <taxon>Bacillati</taxon>
        <taxon>Bacillota</taxon>
        <taxon>Clostridia</taxon>
        <taxon>Lachnospirales</taxon>
        <taxon>Lachnospiraceae</taxon>
        <taxon>Dorea</taxon>
    </lineage>
</organism>
<evidence type="ECO:0000313" key="2">
    <source>
        <dbReference type="EMBL" id="MZK16702.1"/>
    </source>
</evidence>
<feature type="compositionally biased region" description="Basic and acidic residues" evidence="1">
    <location>
        <begin position="99"/>
        <end position="121"/>
    </location>
</feature>
<feature type="compositionally biased region" description="Acidic residues" evidence="1">
    <location>
        <begin position="150"/>
        <end position="166"/>
    </location>
</feature>
<dbReference type="RefSeq" id="WP_161158729.1">
    <property type="nucleotide sequence ID" value="NZ_WWSB01000001.1"/>
</dbReference>
<comment type="caution">
    <text evidence="2">The sequence shown here is derived from an EMBL/GenBank/DDBJ whole genome shotgun (WGS) entry which is preliminary data.</text>
</comment>
<dbReference type="AlphaFoldDB" id="A0A845KJC8"/>
<evidence type="ECO:0000256" key="1">
    <source>
        <dbReference type="SAM" id="MobiDB-lite"/>
    </source>
</evidence>
<feature type="compositionally biased region" description="Basic and acidic residues" evidence="1">
    <location>
        <begin position="12"/>
        <end position="21"/>
    </location>
</feature>
<evidence type="ECO:0000313" key="3">
    <source>
        <dbReference type="Proteomes" id="UP000446719"/>
    </source>
</evidence>
<dbReference type="Proteomes" id="UP000446719">
    <property type="component" value="Unassembled WGS sequence"/>
</dbReference>
<reference evidence="2 3" key="1">
    <citation type="journal article" date="2019" name="Nat. Med.">
        <title>A library of human gut bacterial isolates paired with longitudinal multiomics data enables mechanistic microbiome research.</title>
        <authorList>
            <person name="Poyet M."/>
            <person name="Groussin M."/>
            <person name="Gibbons S.M."/>
            <person name="Avila-Pacheco J."/>
            <person name="Jiang X."/>
            <person name="Kearney S.M."/>
            <person name="Perrotta A.R."/>
            <person name="Berdy B."/>
            <person name="Zhao S."/>
            <person name="Lieberman T.D."/>
            <person name="Swanson P.K."/>
            <person name="Smith M."/>
            <person name="Roesemann S."/>
            <person name="Alexander J.E."/>
            <person name="Rich S.A."/>
            <person name="Livny J."/>
            <person name="Vlamakis H."/>
            <person name="Clish C."/>
            <person name="Bullock K."/>
            <person name="Deik A."/>
            <person name="Scott J."/>
            <person name="Pierce K.A."/>
            <person name="Xavier R.J."/>
            <person name="Alm E.J."/>
        </authorList>
    </citation>
    <scope>NUCLEOTIDE SEQUENCE [LARGE SCALE GENOMIC DNA]</scope>
    <source>
        <strain evidence="2 3">BIOML-A7</strain>
    </source>
</reference>